<dbReference type="GO" id="GO:0005524">
    <property type="term" value="F:ATP binding"/>
    <property type="evidence" value="ECO:0007669"/>
    <property type="project" value="UniProtKB-UniRule"/>
</dbReference>
<evidence type="ECO:0000256" key="5">
    <source>
        <dbReference type="ARBA" id="ARBA00022516"/>
    </source>
</evidence>
<dbReference type="Gene3D" id="3.30.70.890">
    <property type="entry name" value="GHMP kinase, C-terminal domain"/>
    <property type="match status" value="1"/>
</dbReference>
<evidence type="ECO:0000256" key="4">
    <source>
        <dbReference type="ARBA" id="ARBA00019335"/>
    </source>
</evidence>
<dbReference type="GO" id="GO:0006695">
    <property type="term" value="P:cholesterol biosynthetic process"/>
    <property type="evidence" value="ECO:0007669"/>
    <property type="project" value="UniProtKB-KW"/>
</dbReference>
<dbReference type="Pfam" id="PF22700">
    <property type="entry name" value="MVD-like_N"/>
    <property type="match status" value="1"/>
</dbReference>
<gene>
    <name evidence="19" type="ORF">R5R35_006132</name>
</gene>
<evidence type="ECO:0000256" key="2">
    <source>
        <dbReference type="ARBA" id="ARBA00008831"/>
    </source>
</evidence>
<keyword evidence="9 16" id="KW-0756">Sterol biosynthesis</keyword>
<accession>A0AAN9Z0L2</accession>
<dbReference type="PANTHER" id="PTHR10977">
    <property type="entry name" value="DIPHOSPHOMEVALONATE DECARBOXYLASE"/>
    <property type="match status" value="1"/>
</dbReference>
<dbReference type="FunFam" id="3.30.70.890:FF:000005">
    <property type="entry name" value="Diphosphomevalonate decarboxylase"/>
    <property type="match status" value="1"/>
</dbReference>
<keyword evidence="16" id="KW-0152">Cholesterol biosynthesis</keyword>
<evidence type="ECO:0000256" key="7">
    <source>
        <dbReference type="ARBA" id="ARBA00022840"/>
    </source>
</evidence>
<dbReference type="Pfam" id="PF18376">
    <property type="entry name" value="MDD_C"/>
    <property type="match status" value="1"/>
</dbReference>
<keyword evidence="16" id="KW-0153">Cholesterol metabolism</keyword>
<evidence type="ECO:0000313" key="20">
    <source>
        <dbReference type="Proteomes" id="UP001378592"/>
    </source>
</evidence>
<evidence type="ECO:0000256" key="16">
    <source>
        <dbReference type="RuleBase" id="RU363086"/>
    </source>
</evidence>
<keyword evidence="5 16" id="KW-0444">Lipid biosynthesis</keyword>
<evidence type="ECO:0000256" key="11">
    <source>
        <dbReference type="ARBA" id="ARBA00023166"/>
    </source>
</evidence>
<evidence type="ECO:0000313" key="19">
    <source>
        <dbReference type="EMBL" id="KAK7793645.1"/>
    </source>
</evidence>
<keyword evidence="8 16" id="KW-0752">Steroid biosynthesis</keyword>
<comment type="caution">
    <text evidence="19">The sequence shown here is derived from an EMBL/GenBank/DDBJ whole genome shotgun (WGS) entry which is preliminary data.</text>
</comment>
<dbReference type="FunFam" id="3.30.230.10:FF:000080">
    <property type="entry name" value="Diphosphomevalonate decarboxylase"/>
    <property type="match status" value="1"/>
</dbReference>
<dbReference type="InterPro" id="IPR053859">
    <property type="entry name" value="MVD-like_N"/>
</dbReference>
<keyword evidence="7 15" id="KW-0067">ATP-binding</keyword>
<comment type="similarity">
    <text evidence="2 15 16">Belongs to the diphosphomevalonate decarboxylase family.</text>
</comment>
<evidence type="ECO:0000256" key="15">
    <source>
        <dbReference type="PIRNR" id="PIRNR015950"/>
    </source>
</evidence>
<sequence>MTRVTCIAPVNIAVIKYWGKRNETLILPLNDSISTTLCTHDLCAKTSVMASPEFTEDRIWLNGREESIKNPRLKNCLLQIRRVARDQTPNVIPESWHVHICSENNFPTAAGLASSAAGYACLVATLAQLYGVSGDVSAIARQGSGSACRSMLGGFVRWHKGVEESGSDSIATQIAPASHWPELRILVLVVSDHKKKTSSTIGMQNSVATSELLNYRAHQVVPGRVKKMEKAIMEKDFTQFAEITMRDSNQFHAVALDTYPPAVYMNDTSHSIVNLIHKFNAAHGQIKVAYTFDAGPNACLYMLESEVPEVVGLIDWAFPAKDMKINVLRGLQTERNVPKESLTGKLEMQPLSAGMLQYLILTKVGDGPQKLEGDFVHLLDKSGQPVKKA</sequence>
<comment type="function">
    <text evidence="1 16">Catalyzes the ATP dependent decarboxylation of (R)-5-diphosphomevalonate to form isopentenyl diphosphate (IPP). Functions in the mevalonate (MVA) pathway leading to isopentenyl diphosphate (IPP), a key precursor for the biosynthesis of isoprenoids and sterol synthesis.</text>
</comment>
<evidence type="ECO:0000256" key="1">
    <source>
        <dbReference type="ARBA" id="ARBA00003812"/>
    </source>
</evidence>
<evidence type="ECO:0000256" key="6">
    <source>
        <dbReference type="ARBA" id="ARBA00022741"/>
    </source>
</evidence>
<proteinExistence type="inferred from homology"/>
<dbReference type="InterPro" id="IPR036554">
    <property type="entry name" value="GHMP_kinase_C_sf"/>
</dbReference>
<evidence type="ECO:0000256" key="8">
    <source>
        <dbReference type="ARBA" id="ARBA00022955"/>
    </source>
</evidence>
<dbReference type="PANTHER" id="PTHR10977:SF3">
    <property type="entry name" value="DIPHOSPHOMEVALONATE DECARBOXYLASE"/>
    <property type="match status" value="1"/>
</dbReference>
<dbReference type="NCBIfam" id="TIGR01240">
    <property type="entry name" value="mevDPdecarb"/>
    <property type="match status" value="1"/>
</dbReference>
<dbReference type="Gene3D" id="3.30.230.10">
    <property type="match status" value="1"/>
</dbReference>
<keyword evidence="13 15" id="KW-0456">Lyase</keyword>
<evidence type="ECO:0000256" key="13">
    <source>
        <dbReference type="ARBA" id="ARBA00023239"/>
    </source>
</evidence>
<feature type="domain" description="Diphosphomevalonate decarboxylase-like N-terminal" evidence="18">
    <location>
        <begin position="8"/>
        <end position="171"/>
    </location>
</feature>
<evidence type="ECO:0000256" key="14">
    <source>
        <dbReference type="ARBA" id="ARBA00048154"/>
    </source>
</evidence>
<dbReference type="EC" id="4.1.1.33" evidence="3 15"/>
<dbReference type="AlphaFoldDB" id="A0AAN9Z0L2"/>
<dbReference type="InterPro" id="IPR041431">
    <property type="entry name" value="Mvd1_C"/>
</dbReference>
<organism evidence="19 20">
    <name type="scientific">Gryllus longicercus</name>
    <dbReference type="NCBI Taxonomy" id="2509291"/>
    <lineage>
        <taxon>Eukaryota</taxon>
        <taxon>Metazoa</taxon>
        <taxon>Ecdysozoa</taxon>
        <taxon>Arthropoda</taxon>
        <taxon>Hexapoda</taxon>
        <taxon>Insecta</taxon>
        <taxon>Pterygota</taxon>
        <taxon>Neoptera</taxon>
        <taxon>Polyneoptera</taxon>
        <taxon>Orthoptera</taxon>
        <taxon>Ensifera</taxon>
        <taxon>Gryllidea</taxon>
        <taxon>Grylloidea</taxon>
        <taxon>Gryllidae</taxon>
        <taxon>Gryllinae</taxon>
        <taxon>Gryllus</taxon>
    </lineage>
</organism>
<comment type="pathway">
    <text evidence="16">Steroid biosynthesis; cholesterol biosynthesis.</text>
</comment>
<keyword evidence="11 16" id="KW-1207">Sterol metabolism</keyword>
<reference evidence="19 20" key="1">
    <citation type="submission" date="2024-03" db="EMBL/GenBank/DDBJ databases">
        <title>The genome assembly and annotation of the cricket Gryllus longicercus Weissman &amp; Gray.</title>
        <authorList>
            <person name="Szrajer S."/>
            <person name="Gray D."/>
            <person name="Ylla G."/>
        </authorList>
    </citation>
    <scope>NUCLEOTIDE SEQUENCE [LARGE SCALE GENOMIC DNA]</scope>
    <source>
        <strain evidence="19">DAG 2021-001</strain>
        <tissue evidence="19">Whole body minus gut</tissue>
    </source>
</reference>
<dbReference type="InterPro" id="IPR020568">
    <property type="entry name" value="Ribosomal_Su5_D2-typ_SF"/>
</dbReference>
<dbReference type="SUPFAM" id="SSF54211">
    <property type="entry name" value="Ribosomal protein S5 domain 2-like"/>
    <property type="match status" value="1"/>
</dbReference>
<dbReference type="EMBL" id="JAZDUA010000368">
    <property type="protein sequence ID" value="KAK7793645.1"/>
    <property type="molecule type" value="Genomic_DNA"/>
</dbReference>
<dbReference type="PIRSF" id="PIRSF015950">
    <property type="entry name" value="Mev_P_decrbx"/>
    <property type="match status" value="1"/>
</dbReference>
<keyword evidence="10 15" id="KW-0443">Lipid metabolism</keyword>
<evidence type="ECO:0000256" key="9">
    <source>
        <dbReference type="ARBA" id="ARBA00023011"/>
    </source>
</evidence>
<dbReference type="InterPro" id="IPR014721">
    <property type="entry name" value="Ribsml_uS5_D2-typ_fold_subgr"/>
</dbReference>
<evidence type="ECO:0000259" key="17">
    <source>
        <dbReference type="Pfam" id="PF18376"/>
    </source>
</evidence>
<dbReference type="GO" id="GO:0004163">
    <property type="term" value="F:diphosphomevalonate decarboxylase activity"/>
    <property type="evidence" value="ECO:0007669"/>
    <property type="project" value="UniProtKB-UniRule"/>
</dbReference>
<feature type="domain" description="Mvd1 C-terminal" evidence="17">
    <location>
        <begin position="185"/>
        <end position="370"/>
    </location>
</feature>
<comment type="catalytic activity">
    <reaction evidence="14 15 16">
        <text>(R)-5-diphosphomevalonate + ATP = isopentenyl diphosphate + ADP + phosphate + CO2</text>
        <dbReference type="Rhea" id="RHEA:23732"/>
        <dbReference type="ChEBI" id="CHEBI:16526"/>
        <dbReference type="ChEBI" id="CHEBI:30616"/>
        <dbReference type="ChEBI" id="CHEBI:43474"/>
        <dbReference type="ChEBI" id="CHEBI:57557"/>
        <dbReference type="ChEBI" id="CHEBI:128769"/>
        <dbReference type="ChEBI" id="CHEBI:456216"/>
        <dbReference type="EC" id="4.1.1.33"/>
    </reaction>
</comment>
<keyword evidence="6 15" id="KW-0547">Nucleotide-binding</keyword>
<dbReference type="Proteomes" id="UP001378592">
    <property type="component" value="Unassembled WGS sequence"/>
</dbReference>
<dbReference type="InterPro" id="IPR029765">
    <property type="entry name" value="Mev_diP_decarb"/>
</dbReference>
<protein>
    <recommendedName>
        <fullName evidence="4 15">Diphosphomevalonate decarboxylase</fullName>
        <ecNumber evidence="3 15">4.1.1.33</ecNumber>
    </recommendedName>
</protein>
<dbReference type="GO" id="GO:0019287">
    <property type="term" value="P:isopentenyl diphosphate biosynthetic process, mevalonate pathway"/>
    <property type="evidence" value="ECO:0007669"/>
    <property type="project" value="UniProtKB-UniRule"/>
</dbReference>
<evidence type="ECO:0000256" key="10">
    <source>
        <dbReference type="ARBA" id="ARBA00023098"/>
    </source>
</evidence>
<name>A0AAN9Z0L2_9ORTH</name>
<evidence type="ECO:0000256" key="12">
    <source>
        <dbReference type="ARBA" id="ARBA00023221"/>
    </source>
</evidence>
<keyword evidence="20" id="KW-1185">Reference proteome</keyword>
<evidence type="ECO:0000256" key="3">
    <source>
        <dbReference type="ARBA" id="ARBA00012296"/>
    </source>
</evidence>
<keyword evidence="12 16" id="KW-0753">Steroid metabolism</keyword>
<dbReference type="InterPro" id="IPR005935">
    <property type="entry name" value="Mev_decarb"/>
</dbReference>
<dbReference type="SUPFAM" id="SSF55060">
    <property type="entry name" value="GHMP Kinase, C-terminal domain"/>
    <property type="match status" value="1"/>
</dbReference>
<dbReference type="GO" id="GO:0005829">
    <property type="term" value="C:cytosol"/>
    <property type="evidence" value="ECO:0007669"/>
    <property type="project" value="InterPro"/>
</dbReference>
<evidence type="ECO:0000259" key="18">
    <source>
        <dbReference type="Pfam" id="PF22700"/>
    </source>
</evidence>